<gene>
    <name evidence="1" type="ORF">GJ744_011225</name>
</gene>
<dbReference type="AlphaFoldDB" id="A0A8H7ASX2"/>
<accession>A0A8H7ASX2</accession>
<evidence type="ECO:0000313" key="2">
    <source>
        <dbReference type="Proteomes" id="UP000606974"/>
    </source>
</evidence>
<name>A0A8H7ASX2_9EURO</name>
<sequence length="85" mass="9032">MRPSVSDYHAALSVPIPKPLSAGGCAPGAGIFLAAGGLTLAPYLPEFYPRDALISTDDANNDVNSPSIYSPLWRCLVFHKDPPSY</sequence>
<proteinExistence type="predicted"/>
<protein>
    <submittedName>
        <fullName evidence="1">Uncharacterized protein</fullName>
    </submittedName>
</protein>
<comment type="caution">
    <text evidence="1">The sequence shown here is derived from an EMBL/GenBank/DDBJ whole genome shotgun (WGS) entry which is preliminary data.</text>
</comment>
<reference evidence="1" key="1">
    <citation type="submission" date="2020-02" db="EMBL/GenBank/DDBJ databases">
        <authorList>
            <person name="Palmer J.M."/>
        </authorList>
    </citation>
    <scope>NUCLEOTIDE SEQUENCE</scope>
    <source>
        <strain evidence="1">EPUS1.4</strain>
        <tissue evidence="1">Thallus</tissue>
    </source>
</reference>
<keyword evidence="2" id="KW-1185">Reference proteome</keyword>
<dbReference type="Proteomes" id="UP000606974">
    <property type="component" value="Unassembled WGS sequence"/>
</dbReference>
<dbReference type="EMBL" id="JAACFV010000008">
    <property type="protein sequence ID" value="KAF7512959.1"/>
    <property type="molecule type" value="Genomic_DNA"/>
</dbReference>
<evidence type="ECO:0000313" key="1">
    <source>
        <dbReference type="EMBL" id="KAF7512959.1"/>
    </source>
</evidence>
<organism evidence="1 2">
    <name type="scientific">Endocarpon pusillum</name>
    <dbReference type="NCBI Taxonomy" id="364733"/>
    <lineage>
        <taxon>Eukaryota</taxon>
        <taxon>Fungi</taxon>
        <taxon>Dikarya</taxon>
        <taxon>Ascomycota</taxon>
        <taxon>Pezizomycotina</taxon>
        <taxon>Eurotiomycetes</taxon>
        <taxon>Chaetothyriomycetidae</taxon>
        <taxon>Verrucariales</taxon>
        <taxon>Verrucariaceae</taxon>
        <taxon>Endocarpon</taxon>
    </lineage>
</organism>